<dbReference type="EMBL" id="ML976686">
    <property type="protein sequence ID" value="KAF1972542.1"/>
    <property type="molecule type" value="Genomic_DNA"/>
</dbReference>
<feature type="signal peptide" evidence="1">
    <location>
        <begin position="1"/>
        <end position="20"/>
    </location>
</feature>
<proteinExistence type="predicted"/>
<reference evidence="2" key="1">
    <citation type="journal article" date="2020" name="Stud. Mycol.">
        <title>101 Dothideomycetes genomes: a test case for predicting lifestyles and emergence of pathogens.</title>
        <authorList>
            <person name="Haridas S."/>
            <person name="Albert R."/>
            <person name="Binder M."/>
            <person name="Bloem J."/>
            <person name="Labutti K."/>
            <person name="Salamov A."/>
            <person name="Andreopoulos B."/>
            <person name="Baker S."/>
            <person name="Barry K."/>
            <person name="Bills G."/>
            <person name="Bluhm B."/>
            <person name="Cannon C."/>
            <person name="Castanera R."/>
            <person name="Culley D."/>
            <person name="Daum C."/>
            <person name="Ezra D."/>
            <person name="Gonzalez J."/>
            <person name="Henrissat B."/>
            <person name="Kuo A."/>
            <person name="Liang C."/>
            <person name="Lipzen A."/>
            <person name="Lutzoni F."/>
            <person name="Magnuson J."/>
            <person name="Mondo S."/>
            <person name="Nolan M."/>
            <person name="Ohm R."/>
            <person name="Pangilinan J."/>
            <person name="Park H.-J."/>
            <person name="Ramirez L."/>
            <person name="Alfaro M."/>
            <person name="Sun H."/>
            <person name="Tritt A."/>
            <person name="Yoshinaga Y."/>
            <person name="Zwiers L.-H."/>
            <person name="Turgeon B."/>
            <person name="Goodwin S."/>
            <person name="Spatafora J."/>
            <person name="Crous P."/>
            <person name="Grigoriev I."/>
        </authorList>
    </citation>
    <scope>NUCLEOTIDE SEQUENCE</scope>
    <source>
        <strain evidence="2">CBS 107.79</strain>
    </source>
</reference>
<name>A0A6A5V937_9PLEO</name>
<gene>
    <name evidence="2" type="ORF">BU23DRAFT_569067</name>
</gene>
<evidence type="ECO:0000313" key="2">
    <source>
        <dbReference type="EMBL" id="KAF1972542.1"/>
    </source>
</evidence>
<evidence type="ECO:0000313" key="3">
    <source>
        <dbReference type="Proteomes" id="UP000800036"/>
    </source>
</evidence>
<accession>A0A6A5V937</accession>
<dbReference type="Proteomes" id="UP000800036">
    <property type="component" value="Unassembled WGS sequence"/>
</dbReference>
<organism evidence="2 3">
    <name type="scientific">Bimuria novae-zelandiae CBS 107.79</name>
    <dbReference type="NCBI Taxonomy" id="1447943"/>
    <lineage>
        <taxon>Eukaryota</taxon>
        <taxon>Fungi</taxon>
        <taxon>Dikarya</taxon>
        <taxon>Ascomycota</taxon>
        <taxon>Pezizomycotina</taxon>
        <taxon>Dothideomycetes</taxon>
        <taxon>Pleosporomycetidae</taxon>
        <taxon>Pleosporales</taxon>
        <taxon>Massarineae</taxon>
        <taxon>Didymosphaeriaceae</taxon>
        <taxon>Bimuria</taxon>
    </lineage>
</organism>
<feature type="chain" id="PRO_5025491046" evidence="1">
    <location>
        <begin position="21"/>
        <end position="164"/>
    </location>
</feature>
<dbReference type="AlphaFoldDB" id="A0A6A5V937"/>
<sequence>MHSLVFGLTASLFSIACGRSAVIDRHSGASLNHDVAREFAAKRNAKSVQDDDGTRLYGCVNPQWSGGCTYFPAQDGACHNARLQNQQGEWTNELYSVGPNRDTKCFASSMVDCNSTSKLYPTDETEPNDGWSFSYLGYAELGRRMGAPRRMLHNYLTRKATQST</sequence>
<protein>
    <submittedName>
        <fullName evidence="2">Uncharacterized protein</fullName>
    </submittedName>
</protein>
<evidence type="ECO:0000256" key="1">
    <source>
        <dbReference type="SAM" id="SignalP"/>
    </source>
</evidence>
<keyword evidence="3" id="KW-1185">Reference proteome</keyword>
<keyword evidence="1" id="KW-0732">Signal</keyword>